<feature type="compositionally biased region" description="Polar residues" evidence="1">
    <location>
        <begin position="1443"/>
        <end position="1454"/>
    </location>
</feature>
<feature type="compositionally biased region" description="Low complexity" evidence="1">
    <location>
        <begin position="191"/>
        <end position="206"/>
    </location>
</feature>
<feature type="compositionally biased region" description="Acidic residues" evidence="1">
    <location>
        <begin position="1597"/>
        <end position="1606"/>
    </location>
</feature>
<feature type="compositionally biased region" description="Polar residues" evidence="1">
    <location>
        <begin position="620"/>
        <end position="654"/>
    </location>
</feature>
<dbReference type="EMBL" id="UFQS01000003">
    <property type="protein sequence ID" value="SSW96767.1"/>
    <property type="molecule type" value="Genomic_DNA"/>
</dbReference>
<feature type="compositionally biased region" description="Polar residues" evidence="1">
    <location>
        <begin position="3307"/>
        <end position="3317"/>
    </location>
</feature>
<feature type="compositionally biased region" description="Basic and acidic residues" evidence="1">
    <location>
        <begin position="1267"/>
        <end position="1286"/>
    </location>
</feature>
<feature type="compositionally biased region" description="Polar residues" evidence="1">
    <location>
        <begin position="4306"/>
        <end position="4330"/>
    </location>
</feature>
<feature type="compositionally biased region" description="Low complexity" evidence="1">
    <location>
        <begin position="270"/>
        <end position="307"/>
    </location>
</feature>
<feature type="compositionally biased region" description="Polar residues" evidence="1">
    <location>
        <begin position="308"/>
        <end position="317"/>
    </location>
</feature>
<feature type="compositionally biased region" description="Basic and acidic residues" evidence="1">
    <location>
        <begin position="1558"/>
        <end position="1571"/>
    </location>
</feature>
<feature type="compositionally biased region" description="Basic and acidic residues" evidence="1">
    <location>
        <begin position="1530"/>
        <end position="1549"/>
    </location>
</feature>
<feature type="compositionally biased region" description="Acidic residues" evidence="1">
    <location>
        <begin position="4045"/>
        <end position="4059"/>
    </location>
</feature>
<feature type="compositionally biased region" description="Polar residues" evidence="1">
    <location>
        <begin position="1735"/>
        <end position="1747"/>
    </location>
</feature>
<feature type="compositionally biased region" description="Low complexity" evidence="1">
    <location>
        <begin position="1069"/>
        <end position="1078"/>
    </location>
</feature>
<feature type="compositionally biased region" description="Polar residues" evidence="1">
    <location>
        <begin position="2398"/>
        <end position="2413"/>
    </location>
</feature>
<feature type="compositionally biased region" description="Basic and acidic residues" evidence="1">
    <location>
        <begin position="1106"/>
        <end position="1116"/>
    </location>
</feature>
<feature type="compositionally biased region" description="Polar residues" evidence="1">
    <location>
        <begin position="539"/>
        <end position="561"/>
    </location>
</feature>
<feature type="region of interest" description="Disordered" evidence="1">
    <location>
        <begin position="111"/>
        <end position="319"/>
    </location>
</feature>
<feature type="compositionally biased region" description="Basic and acidic residues" evidence="1">
    <location>
        <begin position="2336"/>
        <end position="2349"/>
    </location>
</feature>
<feature type="compositionally biased region" description="Basic and acidic residues" evidence="1">
    <location>
        <begin position="1397"/>
        <end position="1416"/>
    </location>
</feature>
<feature type="compositionally biased region" description="Basic and acidic residues" evidence="1">
    <location>
        <begin position="1801"/>
        <end position="1813"/>
    </location>
</feature>
<feature type="compositionally biased region" description="Low complexity" evidence="1">
    <location>
        <begin position="2675"/>
        <end position="2697"/>
    </location>
</feature>
<feature type="compositionally biased region" description="Basic residues" evidence="1">
    <location>
        <begin position="3319"/>
        <end position="3328"/>
    </location>
</feature>
<feature type="compositionally biased region" description="Low complexity" evidence="1">
    <location>
        <begin position="4100"/>
        <end position="4132"/>
    </location>
</feature>
<feature type="compositionally biased region" description="Basic and acidic residues" evidence="1">
    <location>
        <begin position="891"/>
        <end position="916"/>
    </location>
</feature>
<feature type="region of interest" description="Disordered" evidence="1">
    <location>
        <begin position="2633"/>
        <end position="2702"/>
    </location>
</feature>
<feature type="region of interest" description="Disordered" evidence="1">
    <location>
        <begin position="3698"/>
        <end position="3788"/>
    </location>
</feature>
<feature type="domain" description="Smoothelin" evidence="2">
    <location>
        <begin position="2533"/>
        <end position="2579"/>
    </location>
</feature>
<feature type="compositionally biased region" description="Basic and acidic residues" evidence="1">
    <location>
        <begin position="3116"/>
        <end position="3126"/>
    </location>
</feature>
<gene>
    <name evidence="4" type="primary">CSON009985</name>
</gene>
<feature type="compositionally biased region" description="Basic and acidic residues" evidence="1">
    <location>
        <begin position="2645"/>
        <end position="2664"/>
    </location>
</feature>
<feature type="region of interest" description="Disordered" evidence="1">
    <location>
        <begin position="1904"/>
        <end position="1934"/>
    </location>
</feature>
<protein>
    <submittedName>
        <fullName evidence="4">CSON009985 protein</fullName>
    </submittedName>
</protein>
<name>A0A336LGR4_CULSO</name>
<feature type="compositionally biased region" description="Polar residues" evidence="1">
    <location>
        <begin position="2350"/>
        <end position="2362"/>
    </location>
</feature>
<evidence type="ECO:0000313" key="3">
    <source>
        <dbReference type="EMBL" id="SSW96767.1"/>
    </source>
</evidence>
<feature type="region of interest" description="Disordered" evidence="1">
    <location>
        <begin position="3825"/>
        <end position="3852"/>
    </location>
</feature>
<feature type="region of interest" description="Disordered" evidence="1">
    <location>
        <begin position="3568"/>
        <end position="3594"/>
    </location>
</feature>
<dbReference type="InterPro" id="IPR022189">
    <property type="entry name" value="SMTN"/>
</dbReference>
<feature type="compositionally biased region" description="Basic and acidic residues" evidence="1">
    <location>
        <begin position="1748"/>
        <end position="1765"/>
    </location>
</feature>
<sequence length="4377" mass="495508">MTDVGQDFTKITDEEVLKKMWQDTNDFGRKKEIRTYMYKLREARLRDLYDMDATGANYNVSKTSSHGDLVADHSFASMKAKEVRDSESPIRDNRGGIIRPATGEWNVISSTEQSSDGKEAKHHTLATTGGVKNISGGKKTFAGLEEEQSHRRVEGDDKNFKRTEGQSSTTQLSEHTVTGNEQDGKVEKFSKSYQTSSSSVTRSGKTITNDFDSPDFAPVQPRSSAIHKNEKYDENLTRHDSRQSMTTSENTSRRESTNRNQEQIYRENVNQQQQQSNQYSKNTSSTNQTDHQNQQVQQNVQKTDTQNISGHHLQTSRDPNRVVEAFRLAEKPGQVVARTVVHTKPDTVCITETKVLTDGTKVTTKRYERVSTQSDIQTLRKQYNAIDSSNTTMRTSTTDKKFTDEMTNQQTNLRQSRAPERTTIDQRTKIDQNNAQVKKIQINQEETETVTKSKIINTDGKEIYLTPGQKIVVEIPGTNVTRVERTEHRETLTKIPGELPAEQDVVIEERFITHYDNKDKVRRDSYTKTEVTEKVVDEQNIQSTSNKTISQKPRQPTQPVDSRNVRDTRISVEVDKTHQAWASSLRCITPPPEGQAQPNYQSPSSKRPSRRSPSRDSDVTKISNTTITRSTQYIPSSNVSKKTVTTEFRTQIQSPDRRPTVKGGRPQRPGTDSESEDQISRKTSLRKTSTDRSENIRTETNKFIRNESTVTDNKVTKSKPVLKRTETYEDRCKFLIGIPDKPTTPTNRQRSEDNLTPRKPNKSVTDDIDTKQKTVNQFTKTTSDITFDKKTLRTAQVNVDKSSPKKPTYKTELKRTISPVDETSDETKNTTHRTEITKIVNVEDDKKFTSDTVSSTLKKVRPSDSVPRDQSPANATTFTTNETETITITRTDNKPVKEPKKPSQDTRKTVNRRFDEYTSTTEDEEYSNTTKIRNETRSSSIKDSNYDKVTSKTPDSNKPQNRGTYKVTETVEITNTVIDDKNKTPTTKKPLKKGSNLVTDSDDEDVRETKERQTSSFTDETISSTLKKTDTAFDYQTSKDELFNQPSARKPQDKQKPSNDFINNERIHSTTTTSETVTNKLDSNFISKPKDKKPYDCNDQLPSSKTRNDKFTKYETETVQITRSVNDQPDQRPSGKKPVLKKGPKLDTDTDEYEESIERRTSSYADDTISSTLKKVDTTFEYNPSNDQNKPENEPWHSASSNEPHPSDKLKHDEFVKNEQTHTNNTYNVVQKQKVEHIDETYESSDYERKVSTTYLDDTVSSNLKKVHPDDIEDHYRTRSRSRDKSPSVTSNTDQRDARNKEKPISEHEPWHQATSNEPHSSDYQKPAYDFITKERIYTDTTTREEKKHPKKYDDKPSYKNTEKIERMEESYESSDYERKVSTTYLDDTVSSNLKKVHPDDIEDHHRTRSRSRDKSPSVTSNTDQRDTRNKEKPISEHEPWHQATSNEPHSSDYQKPAYDFITKERIYTDTTTREEKKHPKKYDDKPSYKNTEKIERMEESYESSDYERKISTTYLDDTVDTVSSNLKKVHPDDIEDHHRTRSRSRDKSPSVSSNVEFTKRTTTIEDEVKLLENYQKTRPNQKSKSEPKTKKRTDSESDTDEEDLVVEQYNVDTTTGKISSYDDETVSSSLKKIKTEPIREKSPRRVVKQLFEEETDEKEFSSKIVTNKKVTEIKQSFEEPKPKNVTPKPTTKIIKEEKITKVREVFEGPSKKPTEIVKNIKVKKTVDDRSSEFITNEITTSKPTTNKPEKVDESTRFIKTEERFTASNTMRQATPTVTKKSTPKSKEDKPRRGSIVEITIDVKEDVVDDQRRSSNSRPSRTHDKKGVTKTKTVTTTVRKEIEDSDEQYSSSDNRRNRRPITKTTTDESPRRKIVTETITIKKDVDDETVNRIKTREELKSSTVKKNSKISSNDEKTPINPKLIKTSDVDSPKVGKHQKKCITTKTINLTTKTINSDNLQENIIIDIQKAKSSREPSPNRLIPVPVSPDNEHVKTLPQRFPDKVVEPDDVKQKRKPVVKNIPIFEEQTNDFVGIKIEEVDDSTIDIRETSTNYTHTEVSSDDDVATLSVSQKVSKFITEAEKLKSPSPSRSTKFDRDVNFDKKRERFINEKIIEEASESETETITRRKESVETYSDRCFLDKKPKYPDSHESSPILTRKLSDRFDDRHTKEKSPSVTLKSTEVVQNITKKTTQKFETKDFDRPVTKESSPVSLKSTEAVKKAKAIFETKASPSLGTTPSKPRPFLYDTKTAVNEEDFEKKNITLVEAYEEKIVPRSAYKTYKKDQTPERQSSRSRLEDEIIPIRDSDELISASRPYSKTPEREPVKQSPVKQNPVKTREEPSYLRKETQNYESSYNTKTTSKSPRRPSNDNPPRNSNPSRTSYDESPQRNNPQRRDSSGNAPHNPNRRYSSETPPYMKDAVSTKKDIFEKKITTTNTETFERRKSMSPQVEDLEKPVYNNKSHTSKVEYERSSSRELPSYMSPTVSSLVHSNRKFSIETQVKQVQNVVEEDEHVEEIVLKNKRPSYQRTPSKETPRKMSVTEGNIEDIFDLEILERMLETVVGYEQRRRIRAQIRIVKKLITEGKVTTDGNVSTKLTTKTTTTTRRQSSEHTAPQTRDSHVVESYHTVRNMSPATAKRTTTTTVEEYRAKNNEQPKLVKKETHKTVSGYGTPKRTTPQKSTAKTTTKQQETKTSQRTSNREEFGVTPAFEDGMPLFGLKALRKRDGPSYVQSKVTGTTVTEKRYSENGKAPIGERKVTHYSTDPSDLEKLLDKDQRTPSEIREKLFERQHSRSKGISAVTLIEKFGEDIEQERAILDNVSEPSTVATNTSRTSRKSVEALKQKFSSMDQSSSVTETTTSCYPKAGLILRSQSRSSRSSTPGASSFRSGSVDFDESDVEIRSLTRKTSRERISSSRQIVSHDPFEDDEGATKSVKRITTKITKSGGGNKVESFLDSESKVTDIQDLLSRMKALDNAPKKAGETSEDHEARALLNRFLGATVLMSGAEQILSDSGDSGIANQKVTTKTSTSTRTFSSVHPASGNKAIDTENINDEETLRQLIESSTSYDERRILRARLRQLMADKDPVVNMERQDSVISQKSDINASDVTEAVEKLDVTDTKSDETKVDLSTNSSGDGESRLLPLLQGLLLNKSSPYYTETGDHSSGVASYVTGNNSSSSQDVSSNLSNNNLYGHEFLKIEDSGTESGEDFRLLAAGLKNNGSGGAEILGEVNAALSRLQSSIKDGKEINMDIDKRHSLLTLISKLRTELLGPEKQPNEQPSKLEQSSSCSSTQSSSAITPVAPVQKAPNLNRQDSNGSRFARRRNRQSRHTVGVSREELADARRLVEAMILRDALRTLPPLEPEVPPTETTVNPLYSLQKQKSVASIATNADPPAVLLRPSQFVQKNVVEETHNKTAKPFIPGGGTDIVNNNKARMFRHCISFEQPTKILKTNELLGRRTSIDIIDSDNAPKVKFTNGFTPKKKTPDHVDSSSDDEVDYDEKRRALAKSYHTVQNKVDAFTRQMSQTREVSVEKSKPLKHTELVKYNVKKNRMRRSNTVDLQRTHDIDTDDEMSDHEDHEAVHSDSTSSGFRRGIIGPKVPKVKNIVPELKPSKESDEKFLALLKKQEQPKTNVPSWVSPIQKQQMEQQNWVNKFDNLKHAFETGQKPAAFPPPKSNNIAMKFWKCAEQNKDVDRSTILPPSGKVKPWQPPQPKLQEIPKVEPPKPVPKTKFPVDVLSHQRKELPTKTEELNGKFSHAPTSAFKPPSKKIQEIFNPQPNEPEPKKVAPVSTGLVKQLAATGYKETPFVPAPKPVEPSKSIVSSLVRKNSIPKHKEPPITCHIPWSGGKKKEGAVDMATSKLEQNTYQPKLNPKYLPPDYEPPFPAIKQVPVLEAPKPAVNQNQFKRYNSMPRQLPPPQTLPINVNNNVYDPNLVPIPKFNDQFNVETVPNTPDEKPSEPVYTITDFTPAAVSTYAQSTYDPAPIAHPHVTLSRSDSLTNPEAEPLVLTCTNQIYQPAKPAGIYDKYKPMSMSTPSVSSSVMITAEEMSDSDSDTDDELLDSSEGGQVQEFKAVSKVMAAPVSGTAVTKIAKRTPDGDRKLTPSTGVTTTTTASTGSTGSNRSSMGSSPYDSSSLYQPMSHDNYLQVPIPKVEVNSPTTPPMYDYKAPPIVNYKPFNANVSPKATPLTAYNNTSPNNYYPHSPPMQRQVQIQAPTQAPYQNSAGFKSNELQRAKSSHYLSVPEVTNSPPKQPIMQEKQKQIAAYFGSGPNSAFKPLVKPNLSQNNANVQFRPQQIQPQSSSILKKQPTSAVNRKPSSYSKSTHSTGLSRSRTMPNVKDLNLLDEKNETENVILFCIPIQIMKTKHIENTGLTCVSSNTL</sequence>
<feature type="region of interest" description="Disordered" evidence="1">
    <location>
        <begin position="3116"/>
        <end position="3137"/>
    </location>
</feature>
<proteinExistence type="predicted"/>
<feature type="region of interest" description="Disordered" evidence="1">
    <location>
        <begin position="1974"/>
        <end position="1993"/>
    </location>
</feature>
<feature type="compositionally biased region" description="Basic and acidic residues" evidence="1">
    <location>
        <begin position="1424"/>
        <end position="1441"/>
    </location>
</feature>
<evidence type="ECO:0000259" key="2">
    <source>
        <dbReference type="Pfam" id="PF12510"/>
    </source>
</evidence>
<feature type="compositionally biased region" description="Basic and acidic residues" evidence="1">
    <location>
        <begin position="1462"/>
        <end position="1511"/>
    </location>
</feature>
<feature type="compositionally biased region" description="Polar residues" evidence="1">
    <location>
        <begin position="1117"/>
        <end position="1128"/>
    </location>
</feature>
<feature type="region of interest" description="Disordered" evidence="1">
    <location>
        <begin position="736"/>
        <end position="770"/>
    </location>
</feature>
<feature type="region of interest" description="Disordered" evidence="1">
    <location>
        <begin position="2590"/>
        <end position="2621"/>
    </location>
</feature>
<feature type="region of interest" description="Disordered" evidence="1">
    <location>
        <begin position="850"/>
        <end position="968"/>
    </location>
</feature>
<feature type="compositionally biased region" description="Basic and acidic residues" evidence="1">
    <location>
        <begin position="3737"/>
        <end position="3751"/>
    </location>
</feature>
<feature type="compositionally biased region" description="Basic and acidic residues" evidence="1">
    <location>
        <begin position="1294"/>
        <end position="1311"/>
    </location>
</feature>
<feature type="region of interest" description="Disordered" evidence="1">
    <location>
        <begin position="2870"/>
        <end position="2890"/>
    </location>
</feature>
<reference evidence="4" key="2">
    <citation type="submission" date="2018-07" db="EMBL/GenBank/DDBJ databases">
        <authorList>
            <person name="Quirk P.G."/>
            <person name="Krulwich T.A."/>
        </authorList>
    </citation>
    <scope>NUCLEOTIDE SEQUENCE</scope>
</reference>
<feature type="compositionally biased region" description="Basic and acidic residues" evidence="1">
    <location>
        <begin position="563"/>
        <end position="578"/>
    </location>
</feature>
<feature type="compositionally biased region" description="Polar residues" evidence="1">
    <location>
        <begin position="165"/>
        <end position="181"/>
    </location>
</feature>
<feature type="region of interest" description="Disordered" evidence="1">
    <location>
        <begin position="2275"/>
        <end position="2417"/>
    </location>
</feature>
<feature type="compositionally biased region" description="Basic and acidic residues" evidence="1">
    <location>
        <begin position="2281"/>
        <end position="2307"/>
    </location>
</feature>
<feature type="region of interest" description="Disordered" evidence="1">
    <location>
        <begin position="1266"/>
        <end position="1630"/>
    </location>
</feature>
<feature type="compositionally biased region" description="Basic and acidic residues" evidence="1">
    <location>
        <begin position="227"/>
        <end position="242"/>
    </location>
</feature>
<accession>A0A336LGR4</accession>
<feature type="compositionally biased region" description="Polar residues" evidence="1">
    <location>
        <begin position="1313"/>
        <end position="1324"/>
    </location>
</feature>
<feature type="compositionally biased region" description="Low complexity" evidence="1">
    <location>
        <begin position="2369"/>
        <end position="2380"/>
    </location>
</feature>
<feature type="region of interest" description="Disordered" evidence="1">
    <location>
        <begin position="1179"/>
        <end position="1210"/>
    </location>
</feature>
<feature type="region of interest" description="Disordered" evidence="1">
    <location>
        <begin position="1735"/>
        <end position="1871"/>
    </location>
</feature>
<feature type="domain" description="Smoothelin" evidence="2">
    <location>
        <begin position="3042"/>
        <end position="3083"/>
    </location>
</feature>
<feature type="region of interest" description="Disordered" evidence="1">
    <location>
        <begin position="4044"/>
        <end position="4064"/>
    </location>
</feature>
<feature type="compositionally biased region" description="Polar residues" evidence="1">
    <location>
        <begin position="1512"/>
        <end position="1527"/>
    </location>
</feature>
<evidence type="ECO:0000313" key="4">
    <source>
        <dbReference type="EMBL" id="SSX17154.1"/>
    </source>
</evidence>
<feature type="compositionally biased region" description="Low complexity" evidence="1">
    <location>
        <begin position="4290"/>
        <end position="4305"/>
    </location>
</feature>
<feature type="compositionally biased region" description="Basic and acidic residues" evidence="1">
    <location>
        <begin position="2159"/>
        <end position="2173"/>
    </location>
</feature>
<feature type="compositionally biased region" description="Basic and acidic residues" evidence="1">
    <location>
        <begin position="1332"/>
        <end position="1381"/>
    </location>
</feature>
<feature type="region of interest" description="Disordered" evidence="1">
    <location>
        <begin position="3270"/>
        <end position="3334"/>
    </location>
</feature>
<dbReference type="EMBL" id="UFQT01000003">
    <property type="protein sequence ID" value="SSX17154.1"/>
    <property type="molecule type" value="Genomic_DNA"/>
</dbReference>
<dbReference type="VEuPathDB" id="VectorBase:CSON009985"/>
<organism evidence="4">
    <name type="scientific">Culicoides sonorensis</name>
    <name type="common">Biting midge</name>
    <dbReference type="NCBI Taxonomy" id="179676"/>
    <lineage>
        <taxon>Eukaryota</taxon>
        <taxon>Metazoa</taxon>
        <taxon>Ecdysozoa</taxon>
        <taxon>Arthropoda</taxon>
        <taxon>Hexapoda</taxon>
        <taxon>Insecta</taxon>
        <taxon>Pterygota</taxon>
        <taxon>Neoptera</taxon>
        <taxon>Endopterygota</taxon>
        <taxon>Diptera</taxon>
        <taxon>Nematocera</taxon>
        <taxon>Chironomoidea</taxon>
        <taxon>Ceratopogonidae</taxon>
        <taxon>Ceratopogoninae</taxon>
        <taxon>Culicoides</taxon>
        <taxon>Monoculicoides</taxon>
    </lineage>
</organism>
<evidence type="ECO:0000256" key="1">
    <source>
        <dbReference type="SAM" id="MobiDB-lite"/>
    </source>
</evidence>
<feature type="compositionally biased region" description="Low complexity" evidence="1">
    <location>
        <begin position="3278"/>
        <end position="3295"/>
    </location>
</feature>
<feature type="compositionally biased region" description="Basic and acidic residues" evidence="1">
    <location>
        <begin position="688"/>
        <end position="705"/>
    </location>
</feature>
<feature type="compositionally biased region" description="Basic residues" evidence="1">
    <location>
        <begin position="1134"/>
        <end position="1143"/>
    </location>
</feature>
<feature type="region of interest" description="Disordered" evidence="1">
    <location>
        <begin position="3476"/>
        <end position="3497"/>
    </location>
</feature>
<feature type="compositionally biased region" description="Low complexity" evidence="1">
    <location>
        <begin position="873"/>
        <end position="890"/>
    </location>
</feature>
<feature type="region of interest" description="Disordered" evidence="1">
    <location>
        <begin position="537"/>
        <end position="705"/>
    </location>
</feature>
<feature type="region of interest" description="Disordered" evidence="1">
    <location>
        <begin position="4087"/>
        <end position="4136"/>
    </location>
</feature>
<feature type="region of interest" description="Disordered" evidence="1">
    <location>
        <begin position="980"/>
        <end position="1022"/>
    </location>
</feature>
<feature type="compositionally biased region" description="Basic and acidic residues" evidence="1">
    <location>
        <begin position="2382"/>
        <end position="2397"/>
    </location>
</feature>
<feature type="compositionally biased region" description="Polar residues" evidence="1">
    <location>
        <begin position="1382"/>
        <end position="1394"/>
    </location>
</feature>
<feature type="compositionally biased region" description="Low complexity" evidence="1">
    <location>
        <begin position="2594"/>
        <end position="2604"/>
    </location>
</feature>
<feature type="region of interest" description="Disordered" evidence="1">
    <location>
        <begin position="4289"/>
        <end position="4330"/>
    </location>
</feature>
<dbReference type="Pfam" id="PF12510">
    <property type="entry name" value="Smoothelin"/>
    <property type="match status" value="2"/>
</dbReference>
<feature type="compositionally biased region" description="Basic and acidic residues" evidence="1">
    <location>
        <begin position="2142"/>
        <end position="2151"/>
    </location>
</feature>
<feature type="region of interest" description="Disordered" evidence="1">
    <location>
        <begin position="2142"/>
        <end position="2176"/>
    </location>
</feature>
<feature type="compositionally biased region" description="Basic and acidic residues" evidence="1">
    <location>
        <begin position="1584"/>
        <end position="1596"/>
    </location>
</feature>
<feature type="compositionally biased region" description="Low complexity" evidence="1">
    <location>
        <begin position="2870"/>
        <end position="2889"/>
    </location>
</feature>
<feature type="region of interest" description="Disordered" evidence="1">
    <location>
        <begin position="1041"/>
        <end position="1165"/>
    </location>
</feature>
<feature type="compositionally biased region" description="Basic and acidic residues" evidence="1">
    <location>
        <begin position="147"/>
        <end position="164"/>
    </location>
</feature>
<feature type="compositionally biased region" description="Basic and acidic residues" evidence="1">
    <location>
        <begin position="1050"/>
        <end position="1068"/>
    </location>
</feature>
<feature type="compositionally biased region" description="Polar residues" evidence="1">
    <location>
        <begin position="951"/>
        <end position="963"/>
    </location>
</feature>
<reference evidence="3" key="1">
    <citation type="submission" date="2018-04" db="EMBL/GenBank/DDBJ databases">
        <authorList>
            <person name="Go L.Y."/>
            <person name="Mitchell J.A."/>
        </authorList>
    </citation>
    <scope>NUCLEOTIDE SEQUENCE</scope>
    <source>
        <tissue evidence="3">Whole organism</tissue>
    </source>
</reference>